<name>A0A6G4V9I6_9ACTN</name>
<dbReference type="RefSeq" id="WP_165262672.1">
    <property type="nucleotide sequence ID" value="NZ_JAAKZY010000078.1"/>
</dbReference>
<dbReference type="InterPro" id="IPR051604">
    <property type="entry name" value="Ergot_Alk_Oxidoreductase"/>
</dbReference>
<dbReference type="SUPFAM" id="SSF51735">
    <property type="entry name" value="NAD(P)-binding Rossmann-fold domains"/>
    <property type="match status" value="1"/>
</dbReference>
<keyword evidence="3" id="KW-1185">Reference proteome</keyword>
<evidence type="ECO:0000259" key="1">
    <source>
        <dbReference type="Pfam" id="PF13460"/>
    </source>
</evidence>
<feature type="domain" description="NAD(P)-binding" evidence="1">
    <location>
        <begin position="8"/>
        <end position="177"/>
    </location>
</feature>
<accession>A0A6G4V9I6</accession>
<sequence>MTGVLITGGTGKTGSALAELLRTSGVPVRVASRIPSADAPDAVRFDWSDPATHPAALHGMDRVYLVPPVDTTDPMPLVEPFLSEAERLGVRQVVLLGSAIVLPGAPSALELAAHVRARPGWVVLRPSGFMQNFLAPHPLGERIRRRGEIRTAAGTGRVGWIDARDIAAVAAVLLTEPDGHPDDQRDYLLTGPKALNYQDAAQIITIHTGRPIRVVPVGVAEQADTYRASGMSDAFATALAAVDAGIQTGRDDQVSTAVLDLTGRPPRTFAEFVQDHAPHWANAGTSQD</sequence>
<dbReference type="Proteomes" id="UP000472335">
    <property type="component" value="Unassembled WGS sequence"/>
</dbReference>
<dbReference type="InterPro" id="IPR016040">
    <property type="entry name" value="NAD(P)-bd_dom"/>
</dbReference>
<evidence type="ECO:0000313" key="3">
    <source>
        <dbReference type="Proteomes" id="UP000472335"/>
    </source>
</evidence>
<dbReference type="InterPro" id="IPR036291">
    <property type="entry name" value="NAD(P)-bd_dom_sf"/>
</dbReference>
<dbReference type="PANTHER" id="PTHR43162:SF1">
    <property type="entry name" value="PRESTALK A DIFFERENTIATION PROTEIN A"/>
    <property type="match status" value="1"/>
</dbReference>
<dbReference type="EMBL" id="JAAKZY010000078">
    <property type="protein sequence ID" value="NGO10565.1"/>
    <property type="molecule type" value="Genomic_DNA"/>
</dbReference>
<dbReference type="AlphaFoldDB" id="A0A6G4V9I6"/>
<dbReference type="Gene3D" id="3.90.25.10">
    <property type="entry name" value="UDP-galactose 4-epimerase, domain 1"/>
    <property type="match status" value="1"/>
</dbReference>
<proteinExistence type="predicted"/>
<gene>
    <name evidence="2" type="ORF">G5C60_23960</name>
</gene>
<organism evidence="2 3">
    <name type="scientific">Streptomyces scabichelini</name>
    <dbReference type="NCBI Taxonomy" id="2711217"/>
    <lineage>
        <taxon>Bacteria</taxon>
        <taxon>Bacillati</taxon>
        <taxon>Actinomycetota</taxon>
        <taxon>Actinomycetes</taxon>
        <taxon>Kitasatosporales</taxon>
        <taxon>Streptomycetaceae</taxon>
        <taxon>Streptomyces</taxon>
    </lineage>
</organism>
<dbReference type="PANTHER" id="PTHR43162">
    <property type="match status" value="1"/>
</dbReference>
<dbReference type="Pfam" id="PF13460">
    <property type="entry name" value="NAD_binding_10"/>
    <property type="match status" value="1"/>
</dbReference>
<dbReference type="Gene3D" id="3.40.50.720">
    <property type="entry name" value="NAD(P)-binding Rossmann-like Domain"/>
    <property type="match status" value="1"/>
</dbReference>
<reference evidence="2 3" key="1">
    <citation type="submission" date="2020-02" db="EMBL/GenBank/DDBJ databases">
        <title>Whole-genome analyses of novel actinobacteria.</title>
        <authorList>
            <person name="Sahin N."/>
            <person name="Gencbay T."/>
        </authorList>
    </citation>
    <scope>NUCLEOTIDE SEQUENCE [LARGE SCALE GENOMIC DNA]</scope>
    <source>
        <strain evidence="2 3">HC44</strain>
    </source>
</reference>
<protein>
    <submittedName>
        <fullName evidence="2">NAD(P)H-binding protein</fullName>
    </submittedName>
</protein>
<comment type="caution">
    <text evidence="2">The sequence shown here is derived from an EMBL/GenBank/DDBJ whole genome shotgun (WGS) entry which is preliminary data.</text>
</comment>
<evidence type="ECO:0000313" key="2">
    <source>
        <dbReference type="EMBL" id="NGO10565.1"/>
    </source>
</evidence>